<dbReference type="Proteomes" id="UP000823896">
    <property type="component" value="Unassembled WGS sequence"/>
</dbReference>
<keyword evidence="2" id="KW-0472">Membrane</keyword>
<protein>
    <recommendedName>
        <fullName evidence="5">DUF4834 domain-containing protein</fullName>
    </recommendedName>
</protein>
<evidence type="ECO:0000313" key="4">
    <source>
        <dbReference type="Proteomes" id="UP000823896"/>
    </source>
</evidence>
<name>A0A9D2NPX1_9FIRM</name>
<evidence type="ECO:0000313" key="3">
    <source>
        <dbReference type="EMBL" id="HJC36426.1"/>
    </source>
</evidence>
<dbReference type="AlphaFoldDB" id="A0A9D2NPX1"/>
<reference evidence="3" key="2">
    <citation type="submission" date="2021-04" db="EMBL/GenBank/DDBJ databases">
        <authorList>
            <person name="Gilroy R."/>
        </authorList>
    </citation>
    <scope>NUCLEOTIDE SEQUENCE</scope>
    <source>
        <strain evidence="3">CHK187-11901</strain>
    </source>
</reference>
<feature type="transmembrane region" description="Helical" evidence="2">
    <location>
        <begin position="6"/>
        <end position="34"/>
    </location>
</feature>
<evidence type="ECO:0008006" key="5">
    <source>
        <dbReference type="Google" id="ProtNLM"/>
    </source>
</evidence>
<feature type="region of interest" description="Disordered" evidence="1">
    <location>
        <begin position="48"/>
        <end position="82"/>
    </location>
</feature>
<feature type="compositionally biased region" description="Basic and acidic residues" evidence="1">
    <location>
        <begin position="69"/>
        <end position="82"/>
    </location>
</feature>
<keyword evidence="2" id="KW-1133">Transmembrane helix</keyword>
<organism evidence="3 4">
    <name type="scientific">Candidatus Merdibacter merdavium</name>
    <dbReference type="NCBI Taxonomy" id="2838692"/>
    <lineage>
        <taxon>Bacteria</taxon>
        <taxon>Bacillati</taxon>
        <taxon>Bacillota</taxon>
        <taxon>Erysipelotrichia</taxon>
        <taxon>Erysipelotrichales</taxon>
        <taxon>Erysipelotrichaceae</taxon>
        <taxon>Merdibacter</taxon>
    </lineage>
</organism>
<proteinExistence type="predicted"/>
<keyword evidence="2" id="KW-0812">Transmembrane</keyword>
<reference evidence="3" key="1">
    <citation type="journal article" date="2021" name="PeerJ">
        <title>Extensive microbial diversity within the chicken gut microbiome revealed by metagenomics and culture.</title>
        <authorList>
            <person name="Gilroy R."/>
            <person name="Ravi A."/>
            <person name="Getino M."/>
            <person name="Pursley I."/>
            <person name="Horton D.L."/>
            <person name="Alikhan N.F."/>
            <person name="Baker D."/>
            <person name="Gharbi K."/>
            <person name="Hall N."/>
            <person name="Watson M."/>
            <person name="Adriaenssens E.M."/>
            <person name="Foster-Nyarko E."/>
            <person name="Jarju S."/>
            <person name="Secka A."/>
            <person name="Antonio M."/>
            <person name="Oren A."/>
            <person name="Chaudhuri R.R."/>
            <person name="La Ragione R."/>
            <person name="Hildebrand F."/>
            <person name="Pallen M.J."/>
        </authorList>
    </citation>
    <scope>NUCLEOTIDE SEQUENCE</scope>
    <source>
        <strain evidence="3">CHK187-11901</strain>
    </source>
</reference>
<gene>
    <name evidence="3" type="ORF">H9702_04765</name>
</gene>
<accession>A0A9D2NPX1</accession>
<comment type="caution">
    <text evidence="3">The sequence shown here is derived from an EMBL/GenBank/DDBJ whole genome shotgun (WGS) entry which is preliminary data.</text>
</comment>
<dbReference type="EMBL" id="DWWM01000028">
    <property type="protein sequence ID" value="HJC36426.1"/>
    <property type="molecule type" value="Genomic_DNA"/>
</dbReference>
<sequence>MYLIYPLLFVFLLQSLLLRIPGLLLIVVVLYAVYSFVQYRRTRKAYSGGYQEPQGNTGSASHASHSHKQKDVIDVEYTEHEL</sequence>
<evidence type="ECO:0000256" key="2">
    <source>
        <dbReference type="SAM" id="Phobius"/>
    </source>
</evidence>
<evidence type="ECO:0000256" key="1">
    <source>
        <dbReference type="SAM" id="MobiDB-lite"/>
    </source>
</evidence>